<keyword evidence="4 5" id="KW-0408">Iron</keyword>
<accession>A0A1B8GQ52</accession>
<evidence type="ECO:0000256" key="5">
    <source>
        <dbReference type="PIRSR" id="PIRSR604294-1"/>
    </source>
</evidence>
<dbReference type="GO" id="GO:0010436">
    <property type="term" value="F:carotenoid dioxygenase activity"/>
    <property type="evidence" value="ECO:0007669"/>
    <property type="project" value="TreeGrafter"/>
</dbReference>
<dbReference type="Proteomes" id="UP000091956">
    <property type="component" value="Unassembled WGS sequence"/>
</dbReference>
<reference evidence="8" key="2">
    <citation type="journal article" date="2018" name="Nat. Commun.">
        <title>Extreme sensitivity to ultraviolet light in the fungal pathogen causing white-nose syndrome of bats.</title>
        <authorList>
            <person name="Palmer J.M."/>
            <person name="Drees K.P."/>
            <person name="Foster J.T."/>
            <person name="Lindner D.L."/>
        </authorList>
    </citation>
    <scope>NUCLEOTIDE SEQUENCE [LARGE SCALE GENOMIC DNA]</scope>
    <source>
        <strain evidence="8">UAMH 10579</strain>
    </source>
</reference>
<comment type="cofactor">
    <cofactor evidence="5">
        <name>Fe(2+)</name>
        <dbReference type="ChEBI" id="CHEBI:29033"/>
    </cofactor>
    <text evidence="5">Binds 1 Fe(2+) ion per subunit.</text>
</comment>
<evidence type="ECO:0000256" key="1">
    <source>
        <dbReference type="ARBA" id="ARBA00006787"/>
    </source>
</evidence>
<evidence type="ECO:0000313" key="7">
    <source>
        <dbReference type="EMBL" id="OBT97966.1"/>
    </source>
</evidence>
<keyword evidence="6" id="KW-0732">Signal</keyword>
<dbReference type="STRING" id="342668.A0A1B8GQ52"/>
<dbReference type="EMBL" id="KV460219">
    <property type="protein sequence ID" value="OBT97966.1"/>
    <property type="molecule type" value="Genomic_DNA"/>
</dbReference>
<evidence type="ECO:0000256" key="2">
    <source>
        <dbReference type="ARBA" id="ARBA00022723"/>
    </source>
</evidence>
<feature type="signal peptide" evidence="6">
    <location>
        <begin position="1"/>
        <end position="18"/>
    </location>
</feature>
<evidence type="ECO:0000256" key="3">
    <source>
        <dbReference type="ARBA" id="ARBA00023002"/>
    </source>
</evidence>
<keyword evidence="3" id="KW-0560">Oxidoreductase</keyword>
<dbReference type="InterPro" id="IPR004294">
    <property type="entry name" value="Carotenoid_Oase"/>
</dbReference>
<name>A0A1B8GQ52_9PEZI</name>
<dbReference type="Pfam" id="PF03055">
    <property type="entry name" value="RPE65"/>
    <property type="match status" value="1"/>
</dbReference>
<evidence type="ECO:0000313" key="8">
    <source>
        <dbReference type="Proteomes" id="UP000091956"/>
    </source>
</evidence>
<dbReference type="AlphaFoldDB" id="A0A1B8GQ52"/>
<dbReference type="GO" id="GO:0016121">
    <property type="term" value="P:carotene catabolic process"/>
    <property type="evidence" value="ECO:0007669"/>
    <property type="project" value="TreeGrafter"/>
</dbReference>
<organism evidence="7 8">
    <name type="scientific">Pseudogymnoascus verrucosus</name>
    <dbReference type="NCBI Taxonomy" id="342668"/>
    <lineage>
        <taxon>Eukaryota</taxon>
        <taxon>Fungi</taxon>
        <taxon>Dikarya</taxon>
        <taxon>Ascomycota</taxon>
        <taxon>Pezizomycotina</taxon>
        <taxon>Leotiomycetes</taxon>
        <taxon>Thelebolales</taxon>
        <taxon>Thelebolaceae</taxon>
        <taxon>Pseudogymnoascus</taxon>
    </lineage>
</organism>
<gene>
    <name evidence="7" type="ORF">VE01_03890</name>
</gene>
<sequence>MVTSTFLILSSIALGISGTAVDLHQHSPANPFTLGFFGTPEIRQSVNLKVKGKIPRWVSGSLYRGAAATWDNGNYTAEHWFDGFSRNHRFEVSDGKVSYHSRNASDELQDFVRETGLFPGGSFGGDPCKVIFGAFQTTYRDGVNPVGDASTDSVTVSFITNFPGLDRNVSGTEHGPFVTLVKTTDGNTLQQLDPVSLEPIELFTYQATSTNITGDKTCAHPAHGKSGELYNYMLNTEVTPPEYNVFEINSSGKGNILATITDAPAAYIHSMFSTANYVILIVWQSDFGKVTSKPYYNVLDNIKDWDPERKTLFYVIDKVKGGVVAKYTSETFFAFHEINSFEDSDGSIVIDLPVMKTNAFLEAARIKNLRTYVGHHNATAPHDLAGTFRRFRLQDYAHGTLANGTLITRPAVTDFELDFKSGNIELPRLNQAYHGKPYRYAYGIHIKERGFFTDSLVKVDTHTRRTTIWKPRTPHLPSEPVFVANPKGTCEDDGVLLTMALDANRKQSVLVVIDAKNMKEIARAEMPLVAGFGFHGVWGNN</sequence>
<evidence type="ECO:0000256" key="6">
    <source>
        <dbReference type="SAM" id="SignalP"/>
    </source>
</evidence>
<keyword evidence="8" id="KW-1185">Reference proteome</keyword>
<proteinExistence type="inferred from homology"/>
<feature type="binding site" evidence="5">
    <location>
        <position position="535"/>
    </location>
    <ligand>
        <name>Fe cation</name>
        <dbReference type="ChEBI" id="CHEBI:24875"/>
        <note>catalytic</note>
    </ligand>
</feature>
<feature type="binding site" evidence="5">
    <location>
        <position position="336"/>
    </location>
    <ligand>
        <name>Fe cation</name>
        <dbReference type="ChEBI" id="CHEBI:24875"/>
        <note>catalytic</note>
    </ligand>
</feature>
<reference evidence="7 8" key="1">
    <citation type="submission" date="2016-03" db="EMBL/GenBank/DDBJ databases">
        <title>Comparative genomics of Pseudogymnoascus destructans, the fungus causing white-nose syndrome of bats.</title>
        <authorList>
            <person name="Palmer J.M."/>
            <person name="Drees K.P."/>
            <person name="Foster J.T."/>
            <person name="Lindner D.L."/>
        </authorList>
    </citation>
    <scope>NUCLEOTIDE SEQUENCE [LARGE SCALE GENOMIC DNA]</scope>
    <source>
        <strain evidence="7 8">UAMH 10579</strain>
    </source>
</reference>
<feature type="chain" id="PRO_5008608841" evidence="6">
    <location>
        <begin position="19"/>
        <end position="541"/>
    </location>
</feature>
<keyword evidence="2 5" id="KW-0479">Metal-binding</keyword>
<protein>
    <submittedName>
        <fullName evidence="7">Uncharacterized protein</fullName>
    </submittedName>
</protein>
<dbReference type="OrthoDB" id="407010at2759"/>
<dbReference type="GeneID" id="28837276"/>
<dbReference type="GO" id="GO:0046872">
    <property type="term" value="F:metal ion binding"/>
    <property type="evidence" value="ECO:0007669"/>
    <property type="project" value="UniProtKB-KW"/>
</dbReference>
<evidence type="ECO:0000256" key="4">
    <source>
        <dbReference type="ARBA" id="ARBA00023004"/>
    </source>
</evidence>
<feature type="binding site" evidence="5">
    <location>
        <position position="269"/>
    </location>
    <ligand>
        <name>Fe cation</name>
        <dbReference type="ChEBI" id="CHEBI:24875"/>
        <note>catalytic</note>
    </ligand>
</feature>
<comment type="similarity">
    <text evidence="1">Belongs to the carotenoid oxygenase family.</text>
</comment>
<dbReference type="RefSeq" id="XP_018131699.1">
    <property type="nucleotide sequence ID" value="XM_018273371.2"/>
</dbReference>
<dbReference type="PANTHER" id="PTHR10543:SF24">
    <property type="entry name" value="CAROTENOID ISOMEROOXYGENASE"/>
    <property type="match status" value="1"/>
</dbReference>
<feature type="binding site" evidence="5">
    <location>
        <position position="220"/>
    </location>
    <ligand>
        <name>Fe cation</name>
        <dbReference type="ChEBI" id="CHEBI:24875"/>
        <note>catalytic</note>
    </ligand>
</feature>
<dbReference type="PANTHER" id="PTHR10543">
    <property type="entry name" value="BETA-CAROTENE DIOXYGENASE"/>
    <property type="match status" value="1"/>
</dbReference>